<proteinExistence type="predicted"/>
<sequence length="73" mass="7834">MSRKKKCCCNSHDHCGRHGRHGGCTGMDACTVLPTLLVLQCSGLLCNDRAYILILLSLLCGGFNACGCNNRCC</sequence>
<dbReference type="OrthoDB" id="1937125at2"/>
<dbReference type="EMBL" id="CP010994">
    <property type="protein sequence ID" value="AMN35913.1"/>
    <property type="molecule type" value="Genomic_DNA"/>
</dbReference>
<evidence type="ECO:0000313" key="2">
    <source>
        <dbReference type="Proteomes" id="UP000070260"/>
    </source>
</evidence>
<evidence type="ECO:0000313" key="1">
    <source>
        <dbReference type="EMBL" id="AMN35913.1"/>
    </source>
</evidence>
<dbReference type="PATRIC" id="fig|1502.177.peg.1879"/>
<protein>
    <submittedName>
        <fullName evidence="1">Uncharacterized protein</fullName>
    </submittedName>
</protein>
<gene>
    <name evidence="1" type="ORF">JFP838_09155</name>
</gene>
<reference evidence="1 2" key="1">
    <citation type="journal article" date="2016" name="PLoS ONE">
        <title>Plasmid Characterization and Chromosome Analysis of Two netF+ Clostridium perfringens Isolates Associated with Foal and Canine Necrotizing Enteritis.</title>
        <authorList>
            <person name="Mehdizadeh Gohari I."/>
            <person name="Kropinski A.M."/>
            <person name="Weese S.J."/>
            <person name="Parreira V.R."/>
            <person name="Whitehead A.E."/>
            <person name="Boerlin P."/>
            <person name="Prescott J.F."/>
        </authorList>
    </citation>
    <scope>NUCLEOTIDE SEQUENCE [LARGE SCALE GENOMIC DNA]</scope>
    <source>
        <strain evidence="1 2">JP838</strain>
    </source>
</reference>
<dbReference type="AlphaFoldDB" id="A0A127EJ35"/>
<accession>A0A127EJ35</accession>
<organism evidence="1 2">
    <name type="scientific">Clostridium perfringens</name>
    <dbReference type="NCBI Taxonomy" id="1502"/>
    <lineage>
        <taxon>Bacteria</taxon>
        <taxon>Bacillati</taxon>
        <taxon>Bacillota</taxon>
        <taxon>Clostridia</taxon>
        <taxon>Eubacteriales</taxon>
        <taxon>Clostridiaceae</taxon>
        <taxon>Clostridium</taxon>
    </lineage>
</organism>
<dbReference type="RefSeq" id="WP_061428362.1">
    <property type="nucleotide sequence ID" value="NZ_CATNZO010000001.1"/>
</dbReference>
<name>A0A127EJ35_CLOPF</name>
<dbReference type="Proteomes" id="UP000070260">
    <property type="component" value="Chromosome"/>
</dbReference>